<evidence type="ECO:0000313" key="8">
    <source>
        <dbReference type="Proteomes" id="UP000680865"/>
    </source>
</evidence>
<protein>
    <submittedName>
        <fullName evidence="7">Sugar ABC transporter permease</fullName>
    </submittedName>
</protein>
<keyword evidence="2" id="KW-1003">Cell membrane</keyword>
<name>A0A919SWV3_9ACTN</name>
<feature type="transmembrane region" description="Helical" evidence="6">
    <location>
        <begin position="176"/>
        <end position="201"/>
    </location>
</feature>
<feature type="transmembrane region" description="Helical" evidence="6">
    <location>
        <begin position="311"/>
        <end position="331"/>
    </location>
</feature>
<dbReference type="InterPro" id="IPR001851">
    <property type="entry name" value="ABC_transp_permease"/>
</dbReference>
<dbReference type="AlphaFoldDB" id="A0A919SWV3"/>
<feature type="transmembrane region" description="Helical" evidence="6">
    <location>
        <begin position="59"/>
        <end position="78"/>
    </location>
</feature>
<dbReference type="PANTHER" id="PTHR32196:SF63">
    <property type="entry name" value="INNER MEMBRANE ABC TRANSPORTER PERMEASE PROTEIN YJFF"/>
    <property type="match status" value="1"/>
</dbReference>
<dbReference type="GO" id="GO:0005886">
    <property type="term" value="C:plasma membrane"/>
    <property type="evidence" value="ECO:0007669"/>
    <property type="project" value="UniProtKB-SubCell"/>
</dbReference>
<keyword evidence="3 6" id="KW-0812">Transmembrane</keyword>
<sequence>MIDVTAPPGTPPAKARNRVLKQNRRHVPVLATLALLIIMYAVGVANYRGFSDTQVVLNIFVDNAFLLVVAAGMTFVILTGGIDLSVGAVVALTTTVAATLLHAGWPAAVVLPLVLLIGTVLGLGMGAVIHFFQVEPFIATLAGMFLARGIALLINRNSIPITDGFWTAMAEERIRFGPGVFISTSVVIALIVVLIGAYVLAYTRFGRTVYAIGGSADSALLMGLPVGRTRIAVYTLSGFCSALGGVLYSFYMSSGYSLNAQGMELDAIAAVVIGGVLLTGGSGYLFGTVLGVLVLGLIQTIITFQGTLSSWWTRIVVGVLLFAFIVLQRAVTRRTR</sequence>
<keyword evidence="8" id="KW-1185">Reference proteome</keyword>
<dbReference type="EMBL" id="BOQP01000040">
    <property type="protein sequence ID" value="GIM79820.1"/>
    <property type="molecule type" value="Genomic_DNA"/>
</dbReference>
<evidence type="ECO:0000256" key="5">
    <source>
        <dbReference type="ARBA" id="ARBA00023136"/>
    </source>
</evidence>
<feature type="transmembrane region" description="Helical" evidence="6">
    <location>
        <begin position="84"/>
        <end position="101"/>
    </location>
</feature>
<evidence type="ECO:0000256" key="3">
    <source>
        <dbReference type="ARBA" id="ARBA00022692"/>
    </source>
</evidence>
<proteinExistence type="predicted"/>
<evidence type="ECO:0000256" key="2">
    <source>
        <dbReference type="ARBA" id="ARBA00022475"/>
    </source>
</evidence>
<gene>
    <name evidence="7" type="ORF">Aco04nite_67460</name>
</gene>
<dbReference type="RefSeq" id="WP_213001240.1">
    <property type="nucleotide sequence ID" value="NZ_BAAATW010000028.1"/>
</dbReference>
<feature type="transmembrane region" description="Helical" evidence="6">
    <location>
        <begin position="231"/>
        <end position="252"/>
    </location>
</feature>
<evidence type="ECO:0000313" key="7">
    <source>
        <dbReference type="EMBL" id="GIM79820.1"/>
    </source>
</evidence>
<dbReference type="GO" id="GO:0022857">
    <property type="term" value="F:transmembrane transporter activity"/>
    <property type="evidence" value="ECO:0007669"/>
    <property type="project" value="InterPro"/>
</dbReference>
<feature type="transmembrane region" description="Helical" evidence="6">
    <location>
        <begin position="258"/>
        <end position="278"/>
    </location>
</feature>
<dbReference type="PANTHER" id="PTHR32196">
    <property type="entry name" value="ABC TRANSPORTER PERMEASE PROTEIN YPHD-RELATED-RELATED"/>
    <property type="match status" value="1"/>
</dbReference>
<evidence type="ECO:0000256" key="6">
    <source>
        <dbReference type="SAM" id="Phobius"/>
    </source>
</evidence>
<feature type="transmembrane region" description="Helical" evidence="6">
    <location>
        <begin position="137"/>
        <end position="155"/>
    </location>
</feature>
<organism evidence="7 8">
    <name type="scientific">Winogradskya consettensis</name>
    <dbReference type="NCBI Taxonomy" id="113560"/>
    <lineage>
        <taxon>Bacteria</taxon>
        <taxon>Bacillati</taxon>
        <taxon>Actinomycetota</taxon>
        <taxon>Actinomycetes</taxon>
        <taxon>Micromonosporales</taxon>
        <taxon>Micromonosporaceae</taxon>
        <taxon>Winogradskya</taxon>
    </lineage>
</organism>
<comment type="subcellular location">
    <subcellularLocation>
        <location evidence="1">Cell membrane</location>
        <topology evidence="1">Multi-pass membrane protein</topology>
    </subcellularLocation>
</comment>
<dbReference type="CDD" id="cd06579">
    <property type="entry name" value="TM_PBP1_transp_AraH_like"/>
    <property type="match status" value="1"/>
</dbReference>
<dbReference type="NCBIfam" id="NF008630">
    <property type="entry name" value="PRK11618.1"/>
    <property type="match status" value="1"/>
</dbReference>
<keyword evidence="4 6" id="KW-1133">Transmembrane helix</keyword>
<dbReference type="Pfam" id="PF02653">
    <property type="entry name" value="BPD_transp_2"/>
    <property type="match status" value="1"/>
</dbReference>
<keyword evidence="5 6" id="KW-0472">Membrane</keyword>
<reference evidence="7" key="1">
    <citation type="submission" date="2021-03" db="EMBL/GenBank/DDBJ databases">
        <title>Whole genome shotgun sequence of Actinoplanes consettensis NBRC 14913.</title>
        <authorList>
            <person name="Komaki H."/>
            <person name="Tamura T."/>
        </authorList>
    </citation>
    <scope>NUCLEOTIDE SEQUENCE</scope>
    <source>
        <strain evidence="7">NBRC 14913</strain>
    </source>
</reference>
<feature type="transmembrane region" description="Helical" evidence="6">
    <location>
        <begin position="108"/>
        <end position="131"/>
    </location>
</feature>
<feature type="transmembrane region" description="Helical" evidence="6">
    <location>
        <begin position="27"/>
        <end position="47"/>
    </location>
</feature>
<evidence type="ECO:0000256" key="4">
    <source>
        <dbReference type="ARBA" id="ARBA00022989"/>
    </source>
</evidence>
<accession>A0A919SWV3</accession>
<comment type="caution">
    <text evidence="7">The sequence shown here is derived from an EMBL/GenBank/DDBJ whole genome shotgun (WGS) entry which is preliminary data.</text>
</comment>
<dbReference type="Proteomes" id="UP000680865">
    <property type="component" value="Unassembled WGS sequence"/>
</dbReference>
<evidence type="ECO:0000256" key="1">
    <source>
        <dbReference type="ARBA" id="ARBA00004651"/>
    </source>
</evidence>